<dbReference type="EMBL" id="KB822725">
    <property type="protein sequence ID" value="ETN36781.1"/>
    <property type="molecule type" value="Genomic_DNA"/>
</dbReference>
<organism evidence="2 3">
    <name type="scientific">Cyphellophora europaea (strain CBS 101466)</name>
    <name type="common">Phialophora europaea</name>
    <dbReference type="NCBI Taxonomy" id="1220924"/>
    <lineage>
        <taxon>Eukaryota</taxon>
        <taxon>Fungi</taxon>
        <taxon>Dikarya</taxon>
        <taxon>Ascomycota</taxon>
        <taxon>Pezizomycotina</taxon>
        <taxon>Eurotiomycetes</taxon>
        <taxon>Chaetothyriomycetidae</taxon>
        <taxon>Chaetothyriales</taxon>
        <taxon>Cyphellophoraceae</taxon>
        <taxon>Cyphellophora</taxon>
    </lineage>
</organism>
<name>W2RJY1_CYPE1</name>
<dbReference type="STRING" id="1220924.W2RJY1"/>
<dbReference type="HOGENOM" id="CLU_044860_2_0_1"/>
<dbReference type="Proteomes" id="UP000030752">
    <property type="component" value="Unassembled WGS sequence"/>
</dbReference>
<keyword evidence="3" id="KW-1185">Reference proteome</keyword>
<sequence>MNVPVHESEEITPPSSLRGPPLTPPPTDEKEARDTRDILRRVAEHKPGSAVSTIHKVDKDSWAAVSPFLRQKDKLRIDYLPSAQCIVCRMPTKVHEQFSRSLSGRIVEQLRLLSQGSGSAADFAKGIRDVGSATIRPRDPEYGTHDPDSSFQHLNSPMPTVIIEVAHSQNGRRLRTLAEEYLLGSDLAIRVVVGIDIEYSKSKRAAFSVWRAELQGPEGDKAWVVEPTVADQIFRNDDGEPHSDQKAGLNLRLEDFADERTCRTFEDIDEDISVSSNELYQYLEDAEAIAKMADSTQTERNPRIKKRRRTQTPEEQLDDCDEDAYAKDEEHVSKRRDLDDASYKRSSSEYT</sequence>
<dbReference type="OrthoDB" id="4363080at2759"/>
<evidence type="ECO:0000313" key="2">
    <source>
        <dbReference type="EMBL" id="ETN36781.1"/>
    </source>
</evidence>
<feature type="region of interest" description="Disordered" evidence="1">
    <location>
        <begin position="1"/>
        <end position="34"/>
    </location>
</feature>
<gene>
    <name evidence="2" type="ORF">HMPREF1541_09059</name>
</gene>
<evidence type="ECO:0008006" key="4">
    <source>
        <dbReference type="Google" id="ProtNLM"/>
    </source>
</evidence>
<dbReference type="AlphaFoldDB" id="W2RJY1"/>
<dbReference type="VEuPathDB" id="FungiDB:HMPREF1541_09059"/>
<evidence type="ECO:0000256" key="1">
    <source>
        <dbReference type="SAM" id="MobiDB-lite"/>
    </source>
</evidence>
<dbReference type="eggNOG" id="ENOG502SN70">
    <property type="taxonomic scope" value="Eukaryota"/>
</dbReference>
<dbReference type="InParanoid" id="W2RJY1"/>
<feature type="region of interest" description="Disordered" evidence="1">
    <location>
        <begin position="293"/>
        <end position="351"/>
    </location>
</feature>
<feature type="compositionally biased region" description="Basic and acidic residues" evidence="1">
    <location>
        <begin position="324"/>
        <end position="351"/>
    </location>
</feature>
<protein>
    <recommendedName>
        <fullName evidence="4">Restriction endonuclease domain-containing protein</fullName>
    </recommendedName>
</protein>
<reference evidence="2 3" key="1">
    <citation type="submission" date="2013-03" db="EMBL/GenBank/DDBJ databases">
        <title>The Genome Sequence of Phialophora europaea CBS 101466.</title>
        <authorList>
            <consortium name="The Broad Institute Genomics Platform"/>
            <person name="Cuomo C."/>
            <person name="de Hoog S."/>
            <person name="Gorbushina A."/>
            <person name="Walker B."/>
            <person name="Young S.K."/>
            <person name="Zeng Q."/>
            <person name="Gargeya S."/>
            <person name="Fitzgerald M."/>
            <person name="Haas B."/>
            <person name="Abouelleil A."/>
            <person name="Allen A.W."/>
            <person name="Alvarado L."/>
            <person name="Arachchi H.M."/>
            <person name="Berlin A.M."/>
            <person name="Chapman S.B."/>
            <person name="Gainer-Dewar J."/>
            <person name="Goldberg J."/>
            <person name="Griggs A."/>
            <person name="Gujja S."/>
            <person name="Hansen M."/>
            <person name="Howarth C."/>
            <person name="Imamovic A."/>
            <person name="Ireland A."/>
            <person name="Larimer J."/>
            <person name="McCowan C."/>
            <person name="Murphy C."/>
            <person name="Pearson M."/>
            <person name="Poon T.W."/>
            <person name="Priest M."/>
            <person name="Roberts A."/>
            <person name="Saif S."/>
            <person name="Shea T."/>
            <person name="Sisk P."/>
            <person name="Sykes S."/>
            <person name="Wortman J."/>
            <person name="Nusbaum C."/>
            <person name="Birren B."/>
        </authorList>
    </citation>
    <scope>NUCLEOTIDE SEQUENCE [LARGE SCALE GENOMIC DNA]</scope>
    <source>
        <strain evidence="2 3">CBS 101466</strain>
    </source>
</reference>
<evidence type="ECO:0000313" key="3">
    <source>
        <dbReference type="Proteomes" id="UP000030752"/>
    </source>
</evidence>
<proteinExistence type="predicted"/>
<accession>W2RJY1</accession>
<dbReference type="GeneID" id="19976398"/>
<dbReference type="RefSeq" id="XP_008721599.1">
    <property type="nucleotide sequence ID" value="XM_008723377.1"/>
</dbReference>